<keyword evidence="1" id="KW-0472">Membrane</keyword>
<dbReference type="OrthoDB" id="64893at2759"/>
<evidence type="ECO:0000256" key="1">
    <source>
        <dbReference type="SAM" id="Phobius"/>
    </source>
</evidence>
<feature type="domain" description="Chitin-binding type-4" evidence="2">
    <location>
        <begin position="34"/>
        <end position="222"/>
    </location>
</feature>
<dbReference type="AlphaFoldDB" id="A0A1D2MDH1"/>
<accession>A0A1D2MDH1</accession>
<sequence length="230" mass="25655">MNLCCCDFLRSKMKTSPYQAIFITFAILSLVWGHGRLIVPPSRSSVWRLNQFVSQNPPINLNDNELHCDGVLQADEPGSNCGVCGDSILQNIPRDNEINGNFYRGIITDSYSAGQIIEVQTDITATHRGHMEWRLCTDPKNETQACFNQHVLHLATGFGGTKVPVSKAGRYRTKLLLPEAVQCDHCIIQWNYRGGNKRGMCENGMRKLGCGPQNTFRGCSDVSILLSIHK</sequence>
<keyword evidence="1" id="KW-1133">Transmembrane helix</keyword>
<evidence type="ECO:0000259" key="2">
    <source>
        <dbReference type="Pfam" id="PF03067"/>
    </source>
</evidence>
<gene>
    <name evidence="3" type="ORF">Ocin01_15752</name>
</gene>
<reference evidence="3 4" key="1">
    <citation type="journal article" date="2016" name="Genome Biol. Evol.">
        <title>Gene Family Evolution Reflects Adaptation to Soil Environmental Stressors in the Genome of the Collembolan Orchesella cincta.</title>
        <authorList>
            <person name="Faddeeva-Vakhrusheva A."/>
            <person name="Derks M.F."/>
            <person name="Anvar S.Y."/>
            <person name="Agamennone V."/>
            <person name="Suring W."/>
            <person name="Smit S."/>
            <person name="van Straalen N.M."/>
            <person name="Roelofs D."/>
        </authorList>
    </citation>
    <scope>NUCLEOTIDE SEQUENCE [LARGE SCALE GENOMIC DNA]</scope>
    <source>
        <tissue evidence="3">Mixed pool</tissue>
    </source>
</reference>
<name>A0A1D2MDH1_ORCCI</name>
<dbReference type="Pfam" id="PF03067">
    <property type="entry name" value="LPMO_10"/>
    <property type="match status" value="1"/>
</dbReference>
<dbReference type="InterPro" id="IPR004302">
    <property type="entry name" value="Cellulose/chitin-bd_N"/>
</dbReference>
<dbReference type="Proteomes" id="UP000094527">
    <property type="component" value="Unassembled WGS sequence"/>
</dbReference>
<evidence type="ECO:0000313" key="4">
    <source>
        <dbReference type="Proteomes" id="UP000094527"/>
    </source>
</evidence>
<keyword evidence="4" id="KW-1185">Reference proteome</keyword>
<dbReference type="OMA" id="YNISSWE"/>
<keyword evidence="1" id="KW-0812">Transmembrane</keyword>
<feature type="transmembrane region" description="Helical" evidence="1">
    <location>
        <begin position="18"/>
        <end position="39"/>
    </location>
</feature>
<evidence type="ECO:0000313" key="3">
    <source>
        <dbReference type="EMBL" id="ODM90931.1"/>
    </source>
</evidence>
<protein>
    <recommendedName>
        <fullName evidence="2">Chitin-binding type-4 domain-containing protein</fullName>
    </recommendedName>
</protein>
<dbReference type="EMBL" id="LJIJ01001740">
    <property type="protein sequence ID" value="ODM90931.1"/>
    <property type="molecule type" value="Genomic_DNA"/>
</dbReference>
<organism evidence="3 4">
    <name type="scientific">Orchesella cincta</name>
    <name type="common">Springtail</name>
    <name type="synonym">Podura cincta</name>
    <dbReference type="NCBI Taxonomy" id="48709"/>
    <lineage>
        <taxon>Eukaryota</taxon>
        <taxon>Metazoa</taxon>
        <taxon>Ecdysozoa</taxon>
        <taxon>Arthropoda</taxon>
        <taxon>Hexapoda</taxon>
        <taxon>Collembola</taxon>
        <taxon>Entomobryomorpha</taxon>
        <taxon>Entomobryoidea</taxon>
        <taxon>Orchesellidae</taxon>
        <taxon>Orchesellinae</taxon>
        <taxon>Orchesella</taxon>
    </lineage>
</organism>
<comment type="caution">
    <text evidence="3">The sequence shown here is derived from an EMBL/GenBank/DDBJ whole genome shotgun (WGS) entry which is preliminary data.</text>
</comment>
<proteinExistence type="predicted"/>